<proteinExistence type="predicted"/>
<keyword evidence="1" id="KW-1185">Reference proteome</keyword>
<organism evidence="1 2">
    <name type="scientific">Nicotiana tabacum</name>
    <name type="common">Common tobacco</name>
    <dbReference type="NCBI Taxonomy" id="4097"/>
    <lineage>
        <taxon>Eukaryota</taxon>
        <taxon>Viridiplantae</taxon>
        <taxon>Streptophyta</taxon>
        <taxon>Embryophyta</taxon>
        <taxon>Tracheophyta</taxon>
        <taxon>Spermatophyta</taxon>
        <taxon>Magnoliopsida</taxon>
        <taxon>eudicotyledons</taxon>
        <taxon>Gunneridae</taxon>
        <taxon>Pentapetalae</taxon>
        <taxon>asterids</taxon>
        <taxon>lamiids</taxon>
        <taxon>Solanales</taxon>
        <taxon>Solanaceae</taxon>
        <taxon>Nicotianoideae</taxon>
        <taxon>Nicotianeae</taxon>
        <taxon>Nicotiana</taxon>
    </lineage>
</organism>
<dbReference type="RefSeq" id="XP_075090149.1">
    <property type="nucleotide sequence ID" value="XM_075234048.1"/>
</dbReference>
<evidence type="ECO:0000313" key="1">
    <source>
        <dbReference type="Proteomes" id="UP000790787"/>
    </source>
</evidence>
<reference evidence="2" key="2">
    <citation type="submission" date="2025-08" db="UniProtKB">
        <authorList>
            <consortium name="RefSeq"/>
        </authorList>
    </citation>
    <scope>IDENTIFICATION</scope>
    <source>
        <tissue evidence="2">Leaf</tissue>
    </source>
</reference>
<reference evidence="1" key="1">
    <citation type="journal article" date="2014" name="Nat. Commun.">
        <title>The tobacco genome sequence and its comparison with those of tomato and potato.</title>
        <authorList>
            <person name="Sierro N."/>
            <person name="Battey J.N."/>
            <person name="Ouadi S."/>
            <person name="Bakaher N."/>
            <person name="Bovet L."/>
            <person name="Willig A."/>
            <person name="Goepfert S."/>
            <person name="Peitsch M.C."/>
            <person name="Ivanov N.V."/>
        </authorList>
    </citation>
    <scope>NUCLEOTIDE SEQUENCE [LARGE SCALE GENOMIC DNA]</scope>
</reference>
<dbReference type="Proteomes" id="UP000790787">
    <property type="component" value="Chromosome 17"/>
</dbReference>
<name>A0AC58SYU8_TOBAC</name>
<accession>A0AC58SYU8</accession>
<protein>
    <submittedName>
        <fullName evidence="2">Uncharacterized protein LOC142171517</fullName>
    </submittedName>
</protein>
<evidence type="ECO:0000313" key="2">
    <source>
        <dbReference type="RefSeq" id="XP_075090149.1"/>
    </source>
</evidence>
<sequence>MSGERGRSEKRPRSEGIPDFLIVDQIPQLLWDWWRDFKEYERNQIKKYLGHLVHMITIKPRRDVIEALIPHWDPENNVFRFTDCEMTSTLEEISHFQGWGRNLRRQRPIVPKNMNEGKFLKLLNINYGQYESLGGKWVKLGLLFQLYGLECNFERNVGKLKSKEDKETWKIHRRFAFMVTFLGRVVFPEREGRIDIRLAGVVEALTSEGSDYTLVPMILSCIFRALTRCKMGARNFDGCNILLQIWFLEHFYRHPTITNFSELWPNHTYDHQKRIDKCDLPEGIGAWKELLLTLSAKRITWNYDWFSSKEVICESAYHSYLVLIGLDGVQSYAPLRVMRQFARLQEVPPTRDMSKFCYDFGKDQPHDEEEIMKIWYASKISELNDMVEDRDRGEVIPEYITWFHNPSFLRDRIEGSNRRRNDQRAIERLKEELGHSRMTISKQQAQMQAGVAQIRLNVEKDYQSALQGMDKDLKHAKNEAARLEEELASTICLVRRVEANKNAEMRKLQEDLSIIEEDVHQQQLEFDQQRERFARERAHLIRSKGQFLAQLEETKSHQHADFEVERRQWMIERAVLNRRIEEYEGRETDMGNALNTTQIWLQNCHMNMGQAREQVLQLAEKAAYIHDDHRHLNNEQVGQQARALVPQLPGVFQNLYEMLGGEWRPRDADH</sequence>
<gene>
    <name evidence="2" type="primary">LOC142171517</name>
</gene>